<keyword evidence="2" id="KW-1185">Reference proteome</keyword>
<evidence type="ECO:0000313" key="1">
    <source>
        <dbReference type="EMBL" id="VDM99761.1"/>
    </source>
</evidence>
<gene>
    <name evidence="1" type="ORF">TCLT_LOCUS3343</name>
</gene>
<dbReference type="OrthoDB" id="5805083at2759"/>
<sequence>MSRIQILNTVMMRIQSCCFVCGTSRNWWSSPARSDSPYIDHSFIHAFSLWGMCRECGLCHPNELKVIGVKTNPTKPFAIKISDSMMLAFLGFKTPNDAKI</sequence>
<dbReference type="Proteomes" id="UP000276776">
    <property type="component" value="Unassembled WGS sequence"/>
</dbReference>
<dbReference type="WBParaSite" id="TCLT_0000334901-mRNA-1">
    <property type="protein sequence ID" value="TCLT_0000334901-mRNA-1"/>
    <property type="gene ID" value="TCLT_0000334901"/>
</dbReference>
<organism evidence="3">
    <name type="scientific">Thelazia callipaeda</name>
    <name type="common">Oriental eyeworm</name>
    <name type="synonym">Parasitic nematode</name>
    <dbReference type="NCBI Taxonomy" id="103827"/>
    <lineage>
        <taxon>Eukaryota</taxon>
        <taxon>Metazoa</taxon>
        <taxon>Ecdysozoa</taxon>
        <taxon>Nematoda</taxon>
        <taxon>Chromadorea</taxon>
        <taxon>Rhabditida</taxon>
        <taxon>Spirurina</taxon>
        <taxon>Spiruromorpha</taxon>
        <taxon>Thelazioidea</taxon>
        <taxon>Thelaziidae</taxon>
        <taxon>Thelazia</taxon>
    </lineage>
</organism>
<evidence type="ECO:0000313" key="2">
    <source>
        <dbReference type="Proteomes" id="UP000276776"/>
    </source>
</evidence>
<reference evidence="1 2" key="2">
    <citation type="submission" date="2018-11" db="EMBL/GenBank/DDBJ databases">
        <authorList>
            <consortium name="Pathogen Informatics"/>
        </authorList>
    </citation>
    <scope>NUCLEOTIDE SEQUENCE [LARGE SCALE GENOMIC DNA]</scope>
</reference>
<protein>
    <submittedName>
        <fullName evidence="3">Ovule protein</fullName>
    </submittedName>
</protein>
<proteinExistence type="predicted"/>
<dbReference type="EMBL" id="UYYF01001318">
    <property type="protein sequence ID" value="VDM99761.1"/>
    <property type="molecule type" value="Genomic_DNA"/>
</dbReference>
<reference evidence="3" key="1">
    <citation type="submission" date="2017-02" db="UniProtKB">
        <authorList>
            <consortium name="WormBaseParasite"/>
        </authorList>
    </citation>
    <scope>IDENTIFICATION</scope>
</reference>
<accession>A0A0N5CSZ2</accession>
<dbReference type="AlphaFoldDB" id="A0A0N5CSZ2"/>
<name>A0A0N5CSZ2_THECL</name>
<evidence type="ECO:0000313" key="3">
    <source>
        <dbReference type="WBParaSite" id="TCLT_0000334901-mRNA-1"/>
    </source>
</evidence>